<proteinExistence type="predicted"/>
<feature type="region of interest" description="Disordered" evidence="1">
    <location>
        <begin position="1"/>
        <end position="180"/>
    </location>
</feature>
<comment type="caution">
    <text evidence="2">The sequence shown here is derived from an EMBL/GenBank/DDBJ whole genome shotgun (WGS) entry which is preliminary data.</text>
</comment>
<dbReference type="Proteomes" id="UP001164776">
    <property type="component" value="Unassembled WGS sequence"/>
</dbReference>
<feature type="compositionally biased region" description="Low complexity" evidence="1">
    <location>
        <begin position="39"/>
        <end position="67"/>
    </location>
</feature>
<reference evidence="2 3" key="1">
    <citation type="submission" date="2022-10" db="EMBL/GenBank/DDBJ databases">
        <title>WGS assembly of Paspalum vaginatum 540-79.</title>
        <authorList>
            <person name="Sun G."/>
            <person name="Wase N."/>
            <person name="Shu S."/>
            <person name="Jenkins J."/>
            <person name="Zhou B."/>
            <person name="Torres-Rodriguez J."/>
            <person name="Chen C."/>
            <person name="Sandor L."/>
            <person name="Plott C."/>
            <person name="Yoshinga Y."/>
            <person name="Daum C."/>
            <person name="Qi P."/>
            <person name="Barry K."/>
            <person name="Lipzen A."/>
            <person name="Berry L."/>
            <person name="Pedersen C."/>
            <person name="Gottilla T."/>
            <person name="Foltz A."/>
            <person name="Yu H."/>
            <person name="O'Malley R."/>
            <person name="Zhang C."/>
            <person name="Devos K."/>
            <person name="Sigmon B."/>
            <person name="Yu B."/>
            <person name="Obata T."/>
            <person name="Schmutz J."/>
            <person name="Schnable J."/>
        </authorList>
    </citation>
    <scope>NUCLEOTIDE SEQUENCE [LARGE SCALE GENOMIC DNA]</scope>
    <source>
        <strain evidence="3">cv. 540-79</strain>
    </source>
</reference>
<dbReference type="EMBL" id="MU629435">
    <property type="protein sequence ID" value="KAJ1257229.1"/>
    <property type="molecule type" value="Genomic_DNA"/>
</dbReference>
<name>A0A9W8CF74_9POAL</name>
<dbReference type="AlphaFoldDB" id="A0A9W8CF74"/>
<gene>
    <name evidence="2" type="ORF">BS78_K167300</name>
</gene>
<evidence type="ECO:0000313" key="3">
    <source>
        <dbReference type="Proteomes" id="UP001164776"/>
    </source>
</evidence>
<organism evidence="2 3">
    <name type="scientific">Paspalum vaginatum</name>
    <name type="common">seashore paspalum</name>
    <dbReference type="NCBI Taxonomy" id="158149"/>
    <lineage>
        <taxon>Eukaryota</taxon>
        <taxon>Viridiplantae</taxon>
        <taxon>Streptophyta</taxon>
        <taxon>Embryophyta</taxon>
        <taxon>Tracheophyta</taxon>
        <taxon>Spermatophyta</taxon>
        <taxon>Magnoliopsida</taxon>
        <taxon>Liliopsida</taxon>
        <taxon>Poales</taxon>
        <taxon>Poaceae</taxon>
        <taxon>PACMAD clade</taxon>
        <taxon>Panicoideae</taxon>
        <taxon>Andropogonodae</taxon>
        <taxon>Paspaleae</taxon>
        <taxon>Paspalinae</taxon>
        <taxon>Paspalum</taxon>
    </lineage>
</organism>
<evidence type="ECO:0000256" key="1">
    <source>
        <dbReference type="SAM" id="MobiDB-lite"/>
    </source>
</evidence>
<sequence>MIPSRIRLGYTVQPNFRTAPATPARAPARPFPSRRFHHPSSSQSPPSAPPRAVAPRLAALPRAAASLAPPPRRPRPRAASPAPRSPPPADACLAPPTAVSPQPADALATGHRLAPRPAHPQRTPHHGRAYPPSLPPSRRLCLPSPAGPQLPGTRVASARRAVPRGHPRAGLRAGGRHRQRPHLGQVPWRVACGRAAATGACVPPRRLQFMAPIVCSSNTSTSYMPFSLANSSSPVSRCAYDYRH</sequence>
<keyword evidence="3" id="KW-1185">Reference proteome</keyword>
<feature type="compositionally biased region" description="Low complexity" evidence="1">
    <location>
        <begin position="17"/>
        <end position="31"/>
    </location>
</feature>
<evidence type="ECO:0000313" key="2">
    <source>
        <dbReference type="EMBL" id="KAJ1257229.1"/>
    </source>
</evidence>
<feature type="compositionally biased region" description="Basic residues" evidence="1">
    <location>
        <begin position="161"/>
        <end position="180"/>
    </location>
</feature>
<protein>
    <submittedName>
        <fullName evidence="2">Uncharacterized protein</fullName>
    </submittedName>
</protein>
<accession>A0A9W8CF74</accession>